<name>A0A953M089_9BACT</name>
<dbReference type="EMBL" id="JAIOIV010000015">
    <property type="protein sequence ID" value="MBZ0154860.1"/>
    <property type="molecule type" value="Genomic_DNA"/>
</dbReference>
<evidence type="ECO:0000313" key="3">
    <source>
        <dbReference type="Proteomes" id="UP000705867"/>
    </source>
</evidence>
<gene>
    <name evidence="2" type="ORF">K8I29_01425</name>
</gene>
<organism evidence="2 3">
    <name type="scientific">Candidatus Nitrobium versatile</name>
    <dbReference type="NCBI Taxonomy" id="2884831"/>
    <lineage>
        <taxon>Bacteria</taxon>
        <taxon>Pseudomonadati</taxon>
        <taxon>Nitrospirota</taxon>
        <taxon>Nitrospiria</taxon>
        <taxon>Nitrospirales</taxon>
        <taxon>Nitrospiraceae</taxon>
        <taxon>Candidatus Nitrobium</taxon>
    </lineage>
</organism>
<sequence>MPGEKAIGEQNAAELSPPPVTHRKWPIDVLPENREGITPKHRHAGCTSPARHSC</sequence>
<reference evidence="2" key="1">
    <citation type="journal article" date="2021" name="bioRxiv">
        <title>Unraveling nitrogen, sulfur and carbon metabolic pathways and microbial community transcriptional responses to substrate deprivation and toxicity stresses in a bioreactor mimicking anoxic brackish coastal sediment conditions.</title>
        <authorList>
            <person name="Martins P.D."/>
            <person name="Echeveste M.J."/>
            <person name="Arshad A."/>
            <person name="Kurth J."/>
            <person name="Ouboter H."/>
            <person name="Jetten M.S.M."/>
            <person name="Welte C.U."/>
        </authorList>
    </citation>
    <scope>NUCLEOTIDE SEQUENCE</scope>
    <source>
        <strain evidence="2">MAG_39</strain>
    </source>
</reference>
<comment type="caution">
    <text evidence="2">The sequence shown here is derived from an EMBL/GenBank/DDBJ whole genome shotgun (WGS) entry which is preliminary data.</text>
</comment>
<evidence type="ECO:0000256" key="1">
    <source>
        <dbReference type="SAM" id="MobiDB-lite"/>
    </source>
</evidence>
<dbReference type="AlphaFoldDB" id="A0A953M089"/>
<proteinExistence type="predicted"/>
<dbReference type="Proteomes" id="UP000705867">
    <property type="component" value="Unassembled WGS sequence"/>
</dbReference>
<protein>
    <submittedName>
        <fullName evidence="2">Uncharacterized protein</fullName>
    </submittedName>
</protein>
<feature type="region of interest" description="Disordered" evidence="1">
    <location>
        <begin position="1"/>
        <end position="54"/>
    </location>
</feature>
<evidence type="ECO:0000313" key="2">
    <source>
        <dbReference type="EMBL" id="MBZ0154860.1"/>
    </source>
</evidence>
<accession>A0A953M089</accession>
<reference evidence="2" key="2">
    <citation type="submission" date="2021-08" db="EMBL/GenBank/DDBJ databases">
        <authorList>
            <person name="Dalcin Martins P."/>
        </authorList>
    </citation>
    <scope>NUCLEOTIDE SEQUENCE</scope>
    <source>
        <strain evidence="2">MAG_39</strain>
    </source>
</reference>